<name>A0A382LTQ3_9ZZZZ</name>
<dbReference type="EMBL" id="UINC01088309">
    <property type="protein sequence ID" value="SVC38412.1"/>
    <property type="molecule type" value="Genomic_DNA"/>
</dbReference>
<keyword evidence="1" id="KW-1133">Transmembrane helix</keyword>
<sequence>VFDMATIVAAIILVVLAALVLLGASRRRDHRAVGLSREARLRDKPNPSLVSDDEGLTGREFEQAALETQKDEEVEIVETVPLEPFVAPDPMAVGVSRRQFFNRGIVGMMGLSIAGFGGASLAFLWPQGVSGFGSKIKVGNVPEILAEIKANNGFLYKPEGRMWLT</sequence>
<accession>A0A382LTQ3</accession>
<feature type="transmembrane region" description="Helical" evidence="1">
    <location>
        <begin position="105"/>
        <end position="125"/>
    </location>
</feature>
<proteinExistence type="predicted"/>
<reference evidence="2" key="1">
    <citation type="submission" date="2018-05" db="EMBL/GenBank/DDBJ databases">
        <authorList>
            <person name="Lanie J.A."/>
            <person name="Ng W.-L."/>
            <person name="Kazmierczak K.M."/>
            <person name="Andrzejewski T.M."/>
            <person name="Davidsen T.M."/>
            <person name="Wayne K.J."/>
            <person name="Tettelin H."/>
            <person name="Glass J.I."/>
            <person name="Rusch D."/>
            <person name="Podicherti R."/>
            <person name="Tsui H.-C.T."/>
            <person name="Winkler M.E."/>
        </authorList>
    </citation>
    <scope>NUCLEOTIDE SEQUENCE</scope>
</reference>
<evidence type="ECO:0000313" key="2">
    <source>
        <dbReference type="EMBL" id="SVC38412.1"/>
    </source>
</evidence>
<feature type="transmembrane region" description="Helical" evidence="1">
    <location>
        <begin position="6"/>
        <end position="24"/>
    </location>
</feature>
<feature type="non-terminal residue" evidence="2">
    <location>
        <position position="1"/>
    </location>
</feature>
<gene>
    <name evidence="2" type="ORF">METZ01_LOCUS291266</name>
</gene>
<keyword evidence="1" id="KW-0812">Transmembrane</keyword>
<organism evidence="2">
    <name type="scientific">marine metagenome</name>
    <dbReference type="NCBI Taxonomy" id="408172"/>
    <lineage>
        <taxon>unclassified sequences</taxon>
        <taxon>metagenomes</taxon>
        <taxon>ecological metagenomes</taxon>
    </lineage>
</organism>
<evidence type="ECO:0000256" key="1">
    <source>
        <dbReference type="SAM" id="Phobius"/>
    </source>
</evidence>
<dbReference type="AlphaFoldDB" id="A0A382LTQ3"/>
<keyword evidence="1" id="KW-0472">Membrane</keyword>
<protein>
    <submittedName>
        <fullName evidence="2">Uncharacterized protein</fullName>
    </submittedName>
</protein>
<feature type="non-terminal residue" evidence="2">
    <location>
        <position position="165"/>
    </location>
</feature>